<dbReference type="BioCyc" id="RCHA213810:RUM_RS09235-MONOMER"/>
<reference evidence="13" key="2">
    <citation type="submission" date="2010-03" db="EMBL/GenBank/DDBJ databases">
        <authorList>
            <person name="Pajon A."/>
        </authorList>
    </citation>
    <scope>NUCLEOTIDE SEQUENCE</scope>
    <source>
        <strain evidence="13">Type strain: 18P13</strain>
    </source>
</reference>
<evidence type="ECO:0000256" key="1">
    <source>
        <dbReference type="ARBA" id="ARBA00001946"/>
    </source>
</evidence>
<dbReference type="GO" id="GO:0046872">
    <property type="term" value="F:metal ion binding"/>
    <property type="evidence" value="ECO:0007669"/>
    <property type="project" value="UniProtKB-KW"/>
</dbReference>
<evidence type="ECO:0000256" key="3">
    <source>
        <dbReference type="ARBA" id="ARBA00012439"/>
    </source>
</evidence>
<dbReference type="CDD" id="cd00685">
    <property type="entry name" value="Trans_IPPS_HT"/>
    <property type="match status" value="1"/>
</dbReference>
<evidence type="ECO:0000256" key="2">
    <source>
        <dbReference type="ARBA" id="ARBA00006706"/>
    </source>
</evidence>
<evidence type="ECO:0000256" key="8">
    <source>
        <dbReference type="ARBA" id="ARBA00023229"/>
    </source>
</evidence>
<gene>
    <name evidence="13" type="ordered locus">RUM_19030</name>
</gene>
<dbReference type="HOGENOM" id="CLU_014015_0_1_9"/>
<dbReference type="RefSeq" id="WP_015558853.1">
    <property type="nucleotide sequence ID" value="NC_021039.1"/>
</dbReference>
<dbReference type="SFLD" id="SFLDS00005">
    <property type="entry name" value="Isoprenoid_Synthase_Type_I"/>
    <property type="match status" value="1"/>
</dbReference>
<dbReference type="PROSITE" id="PS00444">
    <property type="entry name" value="POLYPRENYL_SYNTHASE_2"/>
    <property type="match status" value="1"/>
</dbReference>
<dbReference type="Gene3D" id="1.10.600.10">
    <property type="entry name" value="Farnesyl Diphosphate Synthase"/>
    <property type="match status" value="1"/>
</dbReference>
<dbReference type="GO" id="GO:0016114">
    <property type="term" value="P:terpenoid biosynthetic process"/>
    <property type="evidence" value="ECO:0007669"/>
    <property type="project" value="UniProtKB-ARBA"/>
</dbReference>
<protein>
    <recommendedName>
        <fullName evidence="4">Farnesyl diphosphate synthase</fullName>
        <ecNumber evidence="3">2.5.1.10</ecNumber>
    </recommendedName>
    <alternativeName>
        <fullName evidence="10">(2E,6E)-farnesyl diphosphate synthase</fullName>
    </alternativeName>
    <alternativeName>
        <fullName evidence="9">Geranyltranstransferase</fullName>
    </alternativeName>
</protein>
<evidence type="ECO:0000256" key="12">
    <source>
        <dbReference type="RuleBase" id="RU004466"/>
    </source>
</evidence>
<sequence>MNETNLRQMESDIEWIERELQHCCRTKPETNPQAKVLEAMRYSLEAGGKRIRPLLVLAFCRACGGDVQKALKPALAIEMIHTYSLIHDDLPAMDDDDYRRGRLSCHKAFDEATAILAGDALNVLPFELLSTDTTLPAETRVSLIAELANAAGAEGMIGGQVIDIANETRTDVDQNNLVNMYAHKTGALIRVACTMGCMVAGANDKMLTAATEYAQRLGLAFQIVDDILDVTGTPELLGKPIGSDAAHHKTTFVTLLGLEGAKAEASRLTEEALRLLEDIPEHQFLTDLTEALLNRNY</sequence>
<dbReference type="SUPFAM" id="SSF48576">
    <property type="entry name" value="Terpenoid synthases"/>
    <property type="match status" value="1"/>
</dbReference>
<keyword evidence="14" id="KW-1185">Reference proteome</keyword>
<dbReference type="InterPro" id="IPR008949">
    <property type="entry name" value="Isoprenoid_synthase_dom_sf"/>
</dbReference>
<dbReference type="NCBIfam" id="NF045485">
    <property type="entry name" value="FPPsyn"/>
    <property type="match status" value="1"/>
</dbReference>
<dbReference type="InterPro" id="IPR000092">
    <property type="entry name" value="Polyprenyl_synt"/>
</dbReference>
<dbReference type="EC" id="2.5.1.10" evidence="3"/>
<keyword evidence="8" id="KW-0414">Isoprene biosynthesis</keyword>
<dbReference type="GO" id="GO:0004337">
    <property type="term" value="F:(2E,6E)-farnesyl diphosphate synthase activity"/>
    <property type="evidence" value="ECO:0007669"/>
    <property type="project" value="UniProtKB-EC"/>
</dbReference>
<evidence type="ECO:0000256" key="5">
    <source>
        <dbReference type="ARBA" id="ARBA00022679"/>
    </source>
</evidence>
<dbReference type="InterPro" id="IPR033749">
    <property type="entry name" value="Polyprenyl_synt_CS"/>
</dbReference>
<dbReference type="PROSITE" id="PS00723">
    <property type="entry name" value="POLYPRENYL_SYNTHASE_1"/>
    <property type="match status" value="1"/>
</dbReference>
<keyword evidence="7" id="KW-0460">Magnesium</keyword>
<evidence type="ECO:0000256" key="10">
    <source>
        <dbReference type="ARBA" id="ARBA00032873"/>
    </source>
</evidence>
<keyword evidence="5 12" id="KW-0808">Transferase</keyword>
<reference evidence="13" key="1">
    <citation type="submission" date="2010-03" db="EMBL/GenBank/DDBJ databases">
        <title>The genome sequence of Ruminococcus sp. 18P13.</title>
        <authorList>
            <consortium name="metaHIT consortium -- http://www.metahit.eu/"/>
            <person name="Pajon A."/>
            <person name="Turner K."/>
            <person name="Parkhill J."/>
            <person name="Bernalier A."/>
        </authorList>
    </citation>
    <scope>NUCLEOTIDE SEQUENCE [LARGE SCALE GENOMIC DNA]</scope>
    <source>
        <strain evidence="13">Type strain: 18P13</strain>
    </source>
</reference>
<name>D4LEA2_RUMC1</name>
<dbReference type="EMBL" id="FP929052">
    <property type="protein sequence ID" value="CBL17947.1"/>
    <property type="molecule type" value="Genomic_DNA"/>
</dbReference>
<evidence type="ECO:0000313" key="13">
    <source>
        <dbReference type="EMBL" id="CBL17947.1"/>
    </source>
</evidence>
<dbReference type="PATRIC" id="fig|213810.4.peg.1803"/>
<comment type="similarity">
    <text evidence="2 12">Belongs to the FPP/GGPP synthase family.</text>
</comment>
<comment type="cofactor">
    <cofactor evidence="1">
        <name>Mg(2+)</name>
        <dbReference type="ChEBI" id="CHEBI:18420"/>
    </cofactor>
</comment>
<organism evidence="13 14">
    <name type="scientific">Ruminococcus champanellensis (strain DSM 18848 / JCM 17042 / KCTC 15320 / 18P13)</name>
    <dbReference type="NCBI Taxonomy" id="213810"/>
    <lineage>
        <taxon>Bacteria</taxon>
        <taxon>Bacillati</taxon>
        <taxon>Bacillota</taxon>
        <taxon>Clostridia</taxon>
        <taxon>Eubacteriales</taxon>
        <taxon>Oscillospiraceae</taxon>
        <taxon>Ruminococcus</taxon>
    </lineage>
</organism>
<proteinExistence type="inferred from homology"/>
<dbReference type="Pfam" id="PF00348">
    <property type="entry name" value="polyprenyl_synt"/>
    <property type="match status" value="1"/>
</dbReference>
<accession>D4LEA2</accession>
<dbReference type="PANTHER" id="PTHR43281">
    <property type="entry name" value="FARNESYL DIPHOSPHATE SYNTHASE"/>
    <property type="match status" value="1"/>
</dbReference>
<dbReference type="GeneID" id="83156577"/>
<evidence type="ECO:0000256" key="4">
    <source>
        <dbReference type="ARBA" id="ARBA00015100"/>
    </source>
</evidence>
<dbReference type="PANTHER" id="PTHR43281:SF1">
    <property type="entry name" value="FARNESYL DIPHOSPHATE SYNTHASE"/>
    <property type="match status" value="1"/>
</dbReference>
<dbReference type="FunFam" id="1.10.600.10:FF:000001">
    <property type="entry name" value="Geranylgeranyl diphosphate synthase"/>
    <property type="match status" value="1"/>
</dbReference>
<dbReference type="GO" id="GO:0005737">
    <property type="term" value="C:cytoplasm"/>
    <property type="evidence" value="ECO:0007669"/>
    <property type="project" value="UniProtKB-ARBA"/>
</dbReference>
<evidence type="ECO:0000313" key="14">
    <source>
        <dbReference type="Proteomes" id="UP000007054"/>
    </source>
</evidence>
<evidence type="ECO:0000256" key="9">
    <source>
        <dbReference type="ARBA" id="ARBA00032380"/>
    </source>
</evidence>
<evidence type="ECO:0000256" key="11">
    <source>
        <dbReference type="ARBA" id="ARBA00049399"/>
    </source>
</evidence>
<dbReference type="InterPro" id="IPR053378">
    <property type="entry name" value="Prenyl_diphosphate_synthase"/>
</dbReference>
<dbReference type="SFLD" id="SFLDG01017">
    <property type="entry name" value="Polyprenyl_Transferase_Like"/>
    <property type="match status" value="1"/>
</dbReference>
<evidence type="ECO:0000256" key="7">
    <source>
        <dbReference type="ARBA" id="ARBA00022842"/>
    </source>
</evidence>
<dbReference type="KEGG" id="rch:RUM_19030"/>
<evidence type="ECO:0000256" key="6">
    <source>
        <dbReference type="ARBA" id="ARBA00022723"/>
    </source>
</evidence>
<dbReference type="Proteomes" id="UP000007054">
    <property type="component" value="Chromosome"/>
</dbReference>
<dbReference type="AlphaFoldDB" id="D4LEA2"/>
<keyword evidence="6" id="KW-0479">Metal-binding</keyword>
<comment type="catalytic activity">
    <reaction evidence="11">
        <text>isopentenyl diphosphate + (2E)-geranyl diphosphate = (2E,6E)-farnesyl diphosphate + diphosphate</text>
        <dbReference type="Rhea" id="RHEA:19361"/>
        <dbReference type="ChEBI" id="CHEBI:33019"/>
        <dbReference type="ChEBI" id="CHEBI:58057"/>
        <dbReference type="ChEBI" id="CHEBI:128769"/>
        <dbReference type="ChEBI" id="CHEBI:175763"/>
        <dbReference type="EC" id="2.5.1.10"/>
    </reaction>
</comment>
<dbReference type="STRING" id="213810.RUM_19030"/>